<protein>
    <submittedName>
        <fullName evidence="2">Uncharacterized protein</fullName>
    </submittedName>
</protein>
<name>A0A6A4HIM8_9AGAR</name>
<keyword evidence="3" id="KW-1185">Reference proteome</keyword>
<dbReference type="AlphaFoldDB" id="A0A6A4HIM8"/>
<feature type="compositionally biased region" description="Low complexity" evidence="1">
    <location>
        <begin position="307"/>
        <end position="316"/>
    </location>
</feature>
<evidence type="ECO:0000256" key="1">
    <source>
        <dbReference type="SAM" id="MobiDB-lite"/>
    </source>
</evidence>
<feature type="region of interest" description="Disordered" evidence="1">
    <location>
        <begin position="59"/>
        <end position="328"/>
    </location>
</feature>
<accession>A0A6A4HIM8</accession>
<evidence type="ECO:0000313" key="3">
    <source>
        <dbReference type="Proteomes" id="UP000799118"/>
    </source>
</evidence>
<reference evidence="2" key="1">
    <citation type="journal article" date="2019" name="Environ. Microbiol.">
        <title>Fungal ecological strategies reflected in gene transcription - a case study of two litter decomposers.</title>
        <authorList>
            <person name="Barbi F."/>
            <person name="Kohler A."/>
            <person name="Barry K."/>
            <person name="Baskaran P."/>
            <person name="Daum C."/>
            <person name="Fauchery L."/>
            <person name="Ihrmark K."/>
            <person name="Kuo A."/>
            <person name="LaButti K."/>
            <person name="Lipzen A."/>
            <person name="Morin E."/>
            <person name="Grigoriev I.V."/>
            <person name="Henrissat B."/>
            <person name="Lindahl B."/>
            <person name="Martin F."/>
        </authorList>
    </citation>
    <scope>NUCLEOTIDE SEQUENCE</scope>
    <source>
        <strain evidence="2">JB14</strain>
    </source>
</reference>
<organism evidence="2 3">
    <name type="scientific">Gymnopus androsaceus JB14</name>
    <dbReference type="NCBI Taxonomy" id="1447944"/>
    <lineage>
        <taxon>Eukaryota</taxon>
        <taxon>Fungi</taxon>
        <taxon>Dikarya</taxon>
        <taxon>Basidiomycota</taxon>
        <taxon>Agaricomycotina</taxon>
        <taxon>Agaricomycetes</taxon>
        <taxon>Agaricomycetidae</taxon>
        <taxon>Agaricales</taxon>
        <taxon>Marasmiineae</taxon>
        <taxon>Omphalotaceae</taxon>
        <taxon>Gymnopus</taxon>
    </lineage>
</organism>
<sequence>MRVCWTVGNGPRDILLKAGASITRRIKPVLTRKLLRLLLNRSRIPTLLIVLDRRLNKALEEDEDEEERNKEGDEEEERVLLEASRRKPKPVSNKGKGREVDNEGREDDDQLDKENQQEEEGNPVASTSHDAAPRPKPRPKRGARRRKSISADVPGTSQTLVNINPLLQDADEGEGQMPDGHRSASPGAPAVIPEADGDVPEVPFSMEEMMEQVVPSPSVRRQPIASTSNPSPQVVVPHRNTRSRSRSASLEAPRASTSNPSPQIAAPYRNTRSRSRSASVEAPPYCTPVPPEEQSRNPPPAPPPHTLSPLPEVPGRSRGRPRSQPSLL</sequence>
<feature type="compositionally biased region" description="Pro residues" evidence="1">
    <location>
        <begin position="285"/>
        <end position="306"/>
    </location>
</feature>
<dbReference type="Proteomes" id="UP000799118">
    <property type="component" value="Unassembled WGS sequence"/>
</dbReference>
<feature type="compositionally biased region" description="Acidic residues" evidence="1">
    <location>
        <begin position="104"/>
        <end position="121"/>
    </location>
</feature>
<evidence type="ECO:0000313" key="2">
    <source>
        <dbReference type="EMBL" id="KAE9397391.1"/>
    </source>
</evidence>
<dbReference type="EMBL" id="ML769498">
    <property type="protein sequence ID" value="KAE9397391.1"/>
    <property type="molecule type" value="Genomic_DNA"/>
</dbReference>
<gene>
    <name evidence="2" type="ORF">BT96DRAFT_75642</name>
</gene>
<feature type="compositionally biased region" description="Acidic residues" evidence="1">
    <location>
        <begin position="60"/>
        <end position="77"/>
    </location>
</feature>
<proteinExistence type="predicted"/>
<feature type="compositionally biased region" description="Basic residues" evidence="1">
    <location>
        <begin position="135"/>
        <end position="148"/>
    </location>
</feature>